<sequence>MNVLCSIFYNLYERLVYCCIYAMCSSITTYEMDCGINPTPLETILLQCYEIIFISPAPPQKCTYILFYFFLLTFSLLSNSHEGKRGLPTIPTSWDRVCICLCTIIRSDVDSTCCSNVVKKSQEKNIDF</sequence>
<name>A0A8D9DVE7_9HEMI</name>
<proteinExistence type="predicted"/>
<accession>A0A8D9DVE7</accession>
<dbReference type="AlphaFoldDB" id="A0A8D9DVE7"/>
<reference evidence="1" key="1">
    <citation type="submission" date="2021-05" db="EMBL/GenBank/DDBJ databases">
        <authorList>
            <person name="Alioto T."/>
            <person name="Alioto T."/>
            <person name="Gomez Garrido J."/>
        </authorList>
    </citation>
    <scope>NUCLEOTIDE SEQUENCE</scope>
</reference>
<evidence type="ECO:0000313" key="1">
    <source>
        <dbReference type="EMBL" id="CAG6728700.1"/>
    </source>
</evidence>
<protein>
    <submittedName>
        <fullName evidence="1">Uncharacterized protein</fullName>
    </submittedName>
</protein>
<organism evidence="1">
    <name type="scientific">Cacopsylla melanoneura</name>
    <dbReference type="NCBI Taxonomy" id="428564"/>
    <lineage>
        <taxon>Eukaryota</taxon>
        <taxon>Metazoa</taxon>
        <taxon>Ecdysozoa</taxon>
        <taxon>Arthropoda</taxon>
        <taxon>Hexapoda</taxon>
        <taxon>Insecta</taxon>
        <taxon>Pterygota</taxon>
        <taxon>Neoptera</taxon>
        <taxon>Paraneoptera</taxon>
        <taxon>Hemiptera</taxon>
        <taxon>Sternorrhyncha</taxon>
        <taxon>Psylloidea</taxon>
        <taxon>Psyllidae</taxon>
        <taxon>Psyllinae</taxon>
        <taxon>Cacopsylla</taxon>
    </lineage>
</organism>
<dbReference type="EMBL" id="HBUF01376875">
    <property type="protein sequence ID" value="CAG6728700.1"/>
    <property type="molecule type" value="Transcribed_RNA"/>
</dbReference>